<evidence type="ECO:0000313" key="3">
    <source>
        <dbReference type="Proteomes" id="UP000552757"/>
    </source>
</evidence>
<organism evidence="2 3">
    <name type="scientific">Sphingobium fontiphilum</name>
    <dbReference type="NCBI Taxonomy" id="944425"/>
    <lineage>
        <taxon>Bacteria</taxon>
        <taxon>Pseudomonadati</taxon>
        <taxon>Pseudomonadota</taxon>
        <taxon>Alphaproteobacteria</taxon>
        <taxon>Sphingomonadales</taxon>
        <taxon>Sphingomonadaceae</taxon>
        <taxon>Sphingobium</taxon>
    </lineage>
</organism>
<gene>
    <name evidence="2" type="ORF">GGR44_002416</name>
</gene>
<proteinExistence type="predicted"/>
<accession>A0A7W6DGA6</accession>
<keyword evidence="1" id="KW-0472">Membrane</keyword>
<name>A0A7W6DGA6_9SPHN</name>
<dbReference type="EMBL" id="JACIEB010000005">
    <property type="protein sequence ID" value="MBB3982750.1"/>
    <property type="molecule type" value="Genomic_DNA"/>
</dbReference>
<feature type="transmembrane region" description="Helical" evidence="1">
    <location>
        <begin position="14"/>
        <end position="30"/>
    </location>
</feature>
<evidence type="ECO:0000313" key="2">
    <source>
        <dbReference type="EMBL" id="MBB3982750.1"/>
    </source>
</evidence>
<evidence type="ECO:0000256" key="1">
    <source>
        <dbReference type="SAM" id="Phobius"/>
    </source>
</evidence>
<protein>
    <submittedName>
        <fullName evidence="2">Uncharacterized protein</fullName>
    </submittedName>
</protein>
<dbReference type="Proteomes" id="UP000552757">
    <property type="component" value="Unassembled WGS sequence"/>
</dbReference>
<reference evidence="2 3" key="1">
    <citation type="submission" date="2020-08" db="EMBL/GenBank/DDBJ databases">
        <title>Genomic Encyclopedia of Type Strains, Phase IV (KMG-IV): sequencing the most valuable type-strain genomes for metagenomic binning, comparative biology and taxonomic classification.</title>
        <authorList>
            <person name="Goeker M."/>
        </authorList>
    </citation>
    <scope>NUCLEOTIDE SEQUENCE [LARGE SCALE GENOMIC DNA]</scope>
    <source>
        <strain evidence="2 3">DSM 29348</strain>
    </source>
</reference>
<keyword evidence="1" id="KW-0812">Transmembrane</keyword>
<keyword evidence="1" id="KW-1133">Transmembrane helix</keyword>
<keyword evidence="3" id="KW-1185">Reference proteome</keyword>
<sequence length="36" mass="3889">MIVTAALGFARKPVSIRVFWAFLAANLIWARGGGRA</sequence>
<comment type="caution">
    <text evidence="2">The sequence shown here is derived from an EMBL/GenBank/DDBJ whole genome shotgun (WGS) entry which is preliminary data.</text>
</comment>
<dbReference type="AlphaFoldDB" id="A0A7W6DGA6"/>